<name>A0A9Q0MTU4_9DIPT</name>
<proteinExistence type="predicted"/>
<keyword evidence="2" id="KW-1185">Reference proteome</keyword>
<protein>
    <submittedName>
        <fullName evidence="1">Uncharacterized protein</fullName>
    </submittedName>
</protein>
<reference evidence="1" key="1">
    <citation type="submission" date="2022-07" db="EMBL/GenBank/DDBJ databases">
        <authorList>
            <person name="Trinca V."/>
            <person name="Uliana J.V.C."/>
            <person name="Torres T.T."/>
            <person name="Ward R.J."/>
            <person name="Monesi N."/>
        </authorList>
    </citation>
    <scope>NUCLEOTIDE SEQUENCE</scope>
    <source>
        <strain evidence="1">HSMRA1968</strain>
        <tissue evidence="1">Whole embryos</tissue>
    </source>
</reference>
<comment type="caution">
    <text evidence="1">The sequence shown here is derived from an EMBL/GenBank/DDBJ whole genome shotgun (WGS) entry which is preliminary data.</text>
</comment>
<dbReference type="AlphaFoldDB" id="A0A9Q0MTU4"/>
<sequence length="63" mass="6898">MLTSTLLDEITTGAATRDLGLNRLSLILIRTKFLVNSNDCTSLSPNGNLKQIKFCEKNEQGVS</sequence>
<evidence type="ECO:0000313" key="2">
    <source>
        <dbReference type="Proteomes" id="UP001151699"/>
    </source>
</evidence>
<dbReference type="EMBL" id="WJQU01000003">
    <property type="protein sequence ID" value="KAJ6636965.1"/>
    <property type="molecule type" value="Genomic_DNA"/>
</dbReference>
<accession>A0A9Q0MTU4</accession>
<evidence type="ECO:0000313" key="1">
    <source>
        <dbReference type="EMBL" id="KAJ6636965.1"/>
    </source>
</evidence>
<organism evidence="1 2">
    <name type="scientific">Pseudolycoriella hygida</name>
    <dbReference type="NCBI Taxonomy" id="35572"/>
    <lineage>
        <taxon>Eukaryota</taxon>
        <taxon>Metazoa</taxon>
        <taxon>Ecdysozoa</taxon>
        <taxon>Arthropoda</taxon>
        <taxon>Hexapoda</taxon>
        <taxon>Insecta</taxon>
        <taxon>Pterygota</taxon>
        <taxon>Neoptera</taxon>
        <taxon>Endopterygota</taxon>
        <taxon>Diptera</taxon>
        <taxon>Nematocera</taxon>
        <taxon>Sciaroidea</taxon>
        <taxon>Sciaridae</taxon>
        <taxon>Pseudolycoriella</taxon>
    </lineage>
</organism>
<dbReference type="Proteomes" id="UP001151699">
    <property type="component" value="Chromosome X"/>
</dbReference>
<gene>
    <name evidence="1" type="ORF">Bhyg_09691</name>
</gene>